<dbReference type="EMBL" id="CABPSA010000015">
    <property type="protein sequence ID" value="VVE57712.1"/>
    <property type="molecule type" value="Genomic_DNA"/>
</dbReference>
<sequence>MRIFVQSLSTSGQRARILCLRLIARIGKRRKSPGSAVTSGLRRMACVTQRSIMTVPVRSVGHPPQQTSMRLPFALSALDWIAPRDVQGARIVLDIDGHPGWTCPAAGGYCVATAVDPPARHSLCAPGRADVDDSARSRWLARSSLVLAGQSALRDDSLCVANDVVWWVHRFDAHASPAQVEAQLRRQLLAGEMLSSQIRRLHVVRHG</sequence>
<protein>
    <submittedName>
        <fullName evidence="1">Uncharacterized protein</fullName>
    </submittedName>
</protein>
<evidence type="ECO:0000313" key="1">
    <source>
        <dbReference type="EMBL" id="VVE57712.1"/>
    </source>
</evidence>
<evidence type="ECO:0000313" key="2">
    <source>
        <dbReference type="Proteomes" id="UP000343335"/>
    </source>
</evidence>
<dbReference type="Proteomes" id="UP000343335">
    <property type="component" value="Unassembled WGS sequence"/>
</dbReference>
<accession>A0A5E4ZAT1</accession>
<reference evidence="1 2" key="1">
    <citation type="submission" date="2019-08" db="EMBL/GenBank/DDBJ databases">
        <authorList>
            <person name="Peeters C."/>
        </authorList>
    </citation>
    <scope>NUCLEOTIDE SEQUENCE [LARGE SCALE GENOMIC DNA]</scope>
    <source>
        <strain evidence="1 2">LMG 31010</strain>
    </source>
</reference>
<gene>
    <name evidence="1" type="ORF">PCO31010_05229</name>
</gene>
<organism evidence="1 2">
    <name type="scientific">Pandoraea commovens</name>
    <dbReference type="NCBI Taxonomy" id="2508289"/>
    <lineage>
        <taxon>Bacteria</taxon>
        <taxon>Pseudomonadati</taxon>
        <taxon>Pseudomonadota</taxon>
        <taxon>Betaproteobacteria</taxon>
        <taxon>Burkholderiales</taxon>
        <taxon>Burkholderiaceae</taxon>
        <taxon>Pandoraea</taxon>
    </lineage>
</organism>
<name>A0A5E4ZAT1_9BURK</name>
<proteinExistence type="predicted"/>
<dbReference type="AlphaFoldDB" id="A0A5E4ZAT1"/>